<protein>
    <recommendedName>
        <fullName evidence="3">Peptidoglycan binding-like domain-containing protein</fullName>
    </recommendedName>
</protein>
<keyword evidence="2" id="KW-1185">Reference proteome</keyword>
<dbReference type="AlphaFoldDB" id="A0A7Y3W3N7"/>
<evidence type="ECO:0000313" key="2">
    <source>
        <dbReference type="Proteomes" id="UP000536835"/>
    </source>
</evidence>
<name>A0A7Y3W3N7_9PROT</name>
<sequence length="432" mass="47052">MNSFEISRRLFLAGATSTFAFQGRSFAVEGDEKLSPDEVLAELLDAADPYSNEVDTKGVTKRDAMKTVKATSRAMVDWYAGRGADMSYPTAAAYDRAPDTAHLNGLPMPSGKPFKLTHGALQILADGNHFALSDEMPRTLFGLRGCIPAAGQSLGFAKSHLLRPAKINHTDLRCTLGIWDREREKVAVFLGSTVPHAANMWLQVNRVSGANMLLSGLYHYQVGLHGGSGKSPQRGAFKLRGSRFENADGSVSGTERVVVLRTVDNMTYDPTSSDEIWHECTPWDNIHSAIYDHDLPRGKTDGTTKYNSAGCQIVKGDYLKDSAGVFTNKPRGPWADFRKAAGLSDPPTESENGRDFQYMLLSGAEAALATERARTMRRKYRRIRFGSSGDAVAELQTKLGITPDGKMGPGSTIALILEQIARSERETGIATV</sequence>
<proteinExistence type="predicted"/>
<reference evidence="1 2" key="1">
    <citation type="submission" date="2020-05" db="EMBL/GenBank/DDBJ databases">
        <title>Parvularcula mediterraneae sp. nov., isolated from polypropylene straw from shallow seawater of the seashore of Laganas in Zakynthos island, Greece.</title>
        <authorList>
            <person name="Szabo I."/>
            <person name="Al-Omari J."/>
            <person name="Rado J."/>
            <person name="Szerdahelyi G.S."/>
        </authorList>
    </citation>
    <scope>NUCLEOTIDE SEQUENCE [LARGE SCALE GENOMIC DNA]</scope>
    <source>
        <strain evidence="1 2">ZS-1/3</strain>
    </source>
</reference>
<evidence type="ECO:0000313" key="1">
    <source>
        <dbReference type="EMBL" id="NNU14945.1"/>
    </source>
</evidence>
<dbReference type="Proteomes" id="UP000536835">
    <property type="component" value="Unassembled WGS sequence"/>
</dbReference>
<gene>
    <name evidence="1" type="ORF">HK107_01235</name>
</gene>
<dbReference type="RefSeq" id="WP_173196014.1">
    <property type="nucleotide sequence ID" value="NZ_JABFCX010000002.1"/>
</dbReference>
<accession>A0A7Y3W3N7</accession>
<evidence type="ECO:0008006" key="3">
    <source>
        <dbReference type="Google" id="ProtNLM"/>
    </source>
</evidence>
<organism evidence="1 2">
    <name type="scientific">Parvularcula mediterranea</name>
    <dbReference type="NCBI Taxonomy" id="2732508"/>
    <lineage>
        <taxon>Bacteria</taxon>
        <taxon>Pseudomonadati</taxon>
        <taxon>Pseudomonadota</taxon>
        <taxon>Alphaproteobacteria</taxon>
        <taxon>Parvularculales</taxon>
        <taxon>Parvularculaceae</taxon>
        <taxon>Parvularcula</taxon>
    </lineage>
</organism>
<comment type="caution">
    <text evidence="1">The sequence shown here is derived from an EMBL/GenBank/DDBJ whole genome shotgun (WGS) entry which is preliminary data.</text>
</comment>
<dbReference type="EMBL" id="JABFCX010000002">
    <property type="protein sequence ID" value="NNU14945.1"/>
    <property type="molecule type" value="Genomic_DNA"/>
</dbReference>